<evidence type="ECO:0000313" key="3">
    <source>
        <dbReference type="EMBL" id="MCS3922526.1"/>
    </source>
</evidence>
<feature type="domain" description="DUF7343" evidence="2">
    <location>
        <begin position="217"/>
        <end position="275"/>
    </location>
</feature>
<organism evidence="3 4">
    <name type="scientific">Methanococcus voltae PS</name>
    <dbReference type="NCBI Taxonomy" id="523842"/>
    <lineage>
        <taxon>Archaea</taxon>
        <taxon>Methanobacteriati</taxon>
        <taxon>Methanobacteriota</taxon>
        <taxon>Methanomada group</taxon>
        <taxon>Methanococci</taxon>
        <taxon>Methanococcales</taxon>
        <taxon>Methanococcaceae</taxon>
        <taxon>Methanococcus</taxon>
    </lineage>
</organism>
<keyword evidence="1" id="KW-0472">Membrane</keyword>
<comment type="caution">
    <text evidence="3">The sequence shown here is derived from an EMBL/GenBank/DDBJ whole genome shotgun (WGS) entry which is preliminary data.</text>
</comment>
<protein>
    <submittedName>
        <fullName evidence="3">Membrane protein</fullName>
    </submittedName>
</protein>
<name>A0ABT2EYI4_METVO</name>
<dbReference type="InterPro" id="IPR036390">
    <property type="entry name" value="WH_DNA-bd_sf"/>
</dbReference>
<reference evidence="3" key="1">
    <citation type="submission" date="2022-08" db="EMBL/GenBank/DDBJ databases">
        <title>Genomic Encyclopedia of Type Strains, Phase V (KMG-V): Genome sequencing to study the core and pangenomes of soil and plant-associated prokaryotes.</title>
        <authorList>
            <person name="Whitman W."/>
        </authorList>
    </citation>
    <scope>NUCLEOTIDE SEQUENCE</scope>
    <source>
        <strain evidence="3">PS</strain>
    </source>
</reference>
<feature type="transmembrane region" description="Helical" evidence="1">
    <location>
        <begin position="6"/>
        <end position="24"/>
    </location>
</feature>
<dbReference type="EMBL" id="JANUCQ010000003">
    <property type="protein sequence ID" value="MCS3922526.1"/>
    <property type="molecule type" value="Genomic_DNA"/>
</dbReference>
<keyword evidence="4" id="KW-1185">Reference proteome</keyword>
<accession>A0ABT2EYI4</accession>
<dbReference type="InterPro" id="IPR055767">
    <property type="entry name" value="DUF7343"/>
</dbReference>
<evidence type="ECO:0000256" key="1">
    <source>
        <dbReference type="SAM" id="Phobius"/>
    </source>
</evidence>
<gene>
    <name evidence="3" type="ORF">M2325_001222</name>
</gene>
<proteinExistence type="predicted"/>
<dbReference type="Pfam" id="PF24034">
    <property type="entry name" value="DUF7343"/>
    <property type="match status" value="1"/>
</dbReference>
<dbReference type="InterPro" id="IPR036388">
    <property type="entry name" value="WH-like_DNA-bd_sf"/>
</dbReference>
<keyword evidence="1" id="KW-1133">Transmembrane helix</keyword>
<evidence type="ECO:0000259" key="2">
    <source>
        <dbReference type="Pfam" id="PF24034"/>
    </source>
</evidence>
<keyword evidence="1" id="KW-0812">Transmembrane</keyword>
<evidence type="ECO:0000313" key="4">
    <source>
        <dbReference type="Proteomes" id="UP001140258"/>
    </source>
</evidence>
<dbReference type="Gene3D" id="1.10.10.10">
    <property type="entry name" value="Winged helix-like DNA-binding domain superfamily/Winged helix DNA-binding domain"/>
    <property type="match status" value="1"/>
</dbReference>
<sequence>MNKKDLAYAVILAGSVFSISILLFSKGITSVSVAIGNGDPVAIATPKMYPLNEVILMLALSAIATNCFSKLTCIGDIKYELIKSLDSGNRKNNENLDESQINNRTVEQLQIGSGKTVKTMENENLNYFEEEPSHLEFEENVEFGNLNNTPWNIKEEIEPLKEVEKEIKSKFEDKIEKIDKIDKIDKLEKTSTEIKKEDLKNQEFKVDEKKLKNLKEDELKIYNLLYDSENKELLQNKIVLETGFSKVKVSRTIRKLELYGLIVRKPYGNTNRISLKGYNKNDI</sequence>
<dbReference type="SUPFAM" id="SSF46785">
    <property type="entry name" value="Winged helix' DNA-binding domain"/>
    <property type="match status" value="1"/>
</dbReference>
<dbReference type="RefSeq" id="WP_259052086.1">
    <property type="nucleotide sequence ID" value="NZ_JANUCQ010000003.1"/>
</dbReference>
<dbReference type="Proteomes" id="UP001140258">
    <property type="component" value="Unassembled WGS sequence"/>
</dbReference>